<evidence type="ECO:0000259" key="6">
    <source>
        <dbReference type="Pfam" id="PF22544"/>
    </source>
</evidence>
<keyword evidence="4" id="KW-0969">Cilium</keyword>
<evidence type="ECO:0000256" key="4">
    <source>
        <dbReference type="ARBA" id="ARBA00023069"/>
    </source>
</evidence>
<dbReference type="Pfam" id="PF22544">
    <property type="entry name" value="HYDIN_VesB_CFA65-like_Ig"/>
    <property type="match status" value="1"/>
</dbReference>
<dbReference type="InterPro" id="IPR013211">
    <property type="entry name" value="LVIVD"/>
</dbReference>
<reference evidence="7" key="1">
    <citation type="submission" date="2018-05" db="EMBL/GenBank/DDBJ databases">
        <authorList>
            <person name="Lanie J.A."/>
            <person name="Ng W.-L."/>
            <person name="Kazmierczak K.M."/>
            <person name="Andrzejewski T.M."/>
            <person name="Davidsen T.M."/>
            <person name="Wayne K.J."/>
            <person name="Tettelin H."/>
            <person name="Glass J.I."/>
            <person name="Rusch D."/>
            <person name="Podicherti R."/>
            <person name="Tsui H.-C.T."/>
            <person name="Winkler M.E."/>
        </authorList>
    </citation>
    <scope>NUCLEOTIDE SEQUENCE</scope>
</reference>
<sequence length="686" mass="73640">MHPLNKLLITLIIFSLGFSQGLEVSPSEISTILYTGGSDTEELTLSNTSPDTIYYQVSHEYLGGECELLAPEIVICPLGEKSYSQDLSDVWGYSAPDGTELAIVGTYSGVSFVDVSTDPTNPTEVGFIAGPGSQWRDMKTWSHYAYLVTEGGGGVQIVDLEDPMNPQLVGSHTSFGSAHDIYIDEFGFAYVVGSSQAGGGLHILDLADPVNPVVVGSWSNHYIHDVFVRDNIAWAACIWDGKVHVVDVTDKSNTFTLTSFSTTGNFTHNVWLTEDSQYALTTDEIVGGAVGIYDVSDLDNVNLVSTYVTNPNHIPHNVFVKGNYAYISAYADGMVMLDITDPTNPSVAYQYDTYPGDGGFVGAWGVYPYSDNGFIYISDIGNGLFVLGSSSDSWLSETPTVGTLPPGGNDEVQVTLNAANMNIGEYEASITVQSSDSESPESVTVPVSLTVLGAPNIVLPGDTLDFGVVFSGFGDITETLTIGNNGTGPLEVTSQSFDNETFSISPSSLTIDAGGSVDATVTLTASDPGDYSSTLTIESNDPDNGTVSMFVLATIGTDPPIIIVDPWTISDTLETGLTSNQTMTITNTGGADLSFSITAAQDETFFSGNIFPVYPNFTPHHLYPPYDHYMEQDIDYYDADGNYRTGTRCGTYSPTQDEMNATQSSVNEWLQSGQYQRSRDMVIIPV</sequence>
<dbReference type="SUPFAM" id="SSF51004">
    <property type="entry name" value="C-terminal (heme d1) domain of cytochrome cd1-nitrite reductase"/>
    <property type="match status" value="1"/>
</dbReference>
<keyword evidence="3" id="KW-0963">Cytoplasm</keyword>
<gene>
    <name evidence="7" type="ORF">METZ01_LOCUS156093</name>
</gene>
<dbReference type="PANTHER" id="PTHR38787:SF3">
    <property type="entry name" value="REGULATORY P DOMAIN-CONTAINING PROTEIN"/>
    <property type="match status" value="1"/>
</dbReference>
<dbReference type="EMBL" id="UINC01026207">
    <property type="protein sequence ID" value="SVB03239.1"/>
    <property type="molecule type" value="Genomic_DNA"/>
</dbReference>
<dbReference type="GO" id="GO:0005929">
    <property type="term" value="C:cilium"/>
    <property type="evidence" value="ECO:0007669"/>
    <property type="project" value="UniProtKB-SubCell"/>
</dbReference>
<name>A0A382APA8_9ZZZZ</name>
<proteinExistence type="predicted"/>
<evidence type="ECO:0000256" key="5">
    <source>
        <dbReference type="ARBA" id="ARBA00023273"/>
    </source>
</evidence>
<comment type="subcellular location">
    <subcellularLocation>
        <location evidence="1">Cell projection</location>
        <location evidence="1">Cilium</location>
    </subcellularLocation>
    <subcellularLocation>
        <location evidence="2">Cytoplasm</location>
    </subcellularLocation>
</comment>
<evidence type="ECO:0000313" key="7">
    <source>
        <dbReference type="EMBL" id="SVB03239.1"/>
    </source>
</evidence>
<dbReference type="GO" id="GO:0005737">
    <property type="term" value="C:cytoplasm"/>
    <property type="evidence" value="ECO:0007669"/>
    <property type="project" value="UniProtKB-SubCell"/>
</dbReference>
<dbReference type="InterPro" id="IPR013783">
    <property type="entry name" value="Ig-like_fold"/>
</dbReference>
<dbReference type="AlphaFoldDB" id="A0A382APA8"/>
<keyword evidence="5" id="KW-0966">Cell projection</keyword>
<evidence type="ECO:0000256" key="2">
    <source>
        <dbReference type="ARBA" id="ARBA00004496"/>
    </source>
</evidence>
<feature type="non-terminal residue" evidence="7">
    <location>
        <position position="686"/>
    </location>
</feature>
<evidence type="ECO:0000256" key="1">
    <source>
        <dbReference type="ARBA" id="ARBA00004138"/>
    </source>
</evidence>
<dbReference type="NCBIfam" id="TIGR04312">
    <property type="entry name" value="choice_anch_B"/>
    <property type="match status" value="1"/>
</dbReference>
<dbReference type="Pfam" id="PF08309">
    <property type="entry name" value="LVIVD"/>
    <property type="match status" value="3"/>
</dbReference>
<dbReference type="NCBIfam" id="NF012200">
    <property type="entry name" value="choice_anch_D"/>
    <property type="match status" value="1"/>
</dbReference>
<dbReference type="PANTHER" id="PTHR38787">
    <property type="entry name" value="REGULATORY P DOMAIN-CONTAINING PROTEIN"/>
    <property type="match status" value="1"/>
</dbReference>
<dbReference type="GO" id="GO:0005576">
    <property type="term" value="C:extracellular region"/>
    <property type="evidence" value="ECO:0007669"/>
    <property type="project" value="TreeGrafter"/>
</dbReference>
<accession>A0A382APA8</accession>
<feature type="domain" description="HYDIN/VesB/CFA65-like Ig-like" evidence="6">
    <location>
        <begin position="460"/>
        <end position="547"/>
    </location>
</feature>
<dbReference type="Gene3D" id="2.60.40.10">
    <property type="entry name" value="Immunoglobulins"/>
    <property type="match status" value="2"/>
</dbReference>
<dbReference type="InterPro" id="IPR027589">
    <property type="entry name" value="Choice_anch_B"/>
</dbReference>
<organism evidence="7">
    <name type="scientific">marine metagenome</name>
    <dbReference type="NCBI Taxonomy" id="408172"/>
    <lineage>
        <taxon>unclassified sequences</taxon>
        <taxon>metagenomes</taxon>
        <taxon>ecological metagenomes</taxon>
    </lineage>
</organism>
<protein>
    <recommendedName>
        <fullName evidence="6">HYDIN/VesB/CFA65-like Ig-like domain-containing protein</fullName>
    </recommendedName>
</protein>
<evidence type="ECO:0000256" key="3">
    <source>
        <dbReference type="ARBA" id="ARBA00022490"/>
    </source>
</evidence>
<dbReference type="InterPro" id="IPR011048">
    <property type="entry name" value="Haem_d1_sf"/>
</dbReference>
<dbReference type="InterPro" id="IPR053879">
    <property type="entry name" value="HYDIN_VesB_CFA65-like_Ig"/>
</dbReference>